<gene>
    <name evidence="2" type="ORF">ACFOJE_20885</name>
</gene>
<evidence type="ECO:0000313" key="2">
    <source>
        <dbReference type="EMBL" id="MFC2974651.1"/>
    </source>
</evidence>
<dbReference type="InterPro" id="IPR036390">
    <property type="entry name" value="WH_DNA-bd_sf"/>
</dbReference>
<organism evidence="2 3">
    <name type="scientific">Azotobacter bryophylli</name>
    <dbReference type="NCBI Taxonomy" id="1986537"/>
    <lineage>
        <taxon>Bacteria</taxon>
        <taxon>Pseudomonadati</taxon>
        <taxon>Pseudomonadota</taxon>
        <taxon>Gammaproteobacteria</taxon>
        <taxon>Pseudomonadales</taxon>
        <taxon>Pseudomonadaceae</taxon>
        <taxon>Azotobacter</taxon>
    </lineage>
</organism>
<feature type="region of interest" description="Disordered" evidence="1">
    <location>
        <begin position="105"/>
        <end position="145"/>
    </location>
</feature>
<accession>A0ABV7B179</accession>
<evidence type="ECO:0000313" key="3">
    <source>
        <dbReference type="Proteomes" id="UP001595457"/>
    </source>
</evidence>
<dbReference type="RefSeq" id="WP_377816908.1">
    <property type="nucleotide sequence ID" value="NZ_JBHRSJ010000035.1"/>
</dbReference>
<dbReference type="SUPFAM" id="SSF46785">
    <property type="entry name" value="Winged helix' DNA-binding domain"/>
    <property type="match status" value="1"/>
</dbReference>
<evidence type="ECO:0000256" key="1">
    <source>
        <dbReference type="SAM" id="MobiDB-lite"/>
    </source>
</evidence>
<dbReference type="CDD" id="cd00090">
    <property type="entry name" value="HTH_ARSR"/>
    <property type="match status" value="1"/>
</dbReference>
<feature type="region of interest" description="Disordered" evidence="1">
    <location>
        <begin position="224"/>
        <end position="255"/>
    </location>
</feature>
<dbReference type="Proteomes" id="UP001595457">
    <property type="component" value="Unassembled WGS sequence"/>
</dbReference>
<dbReference type="InterPro" id="IPR011991">
    <property type="entry name" value="ArsR-like_HTH"/>
</dbReference>
<dbReference type="EMBL" id="JBHRSJ010000035">
    <property type="protein sequence ID" value="MFC2974651.1"/>
    <property type="molecule type" value="Genomic_DNA"/>
</dbReference>
<keyword evidence="3" id="KW-1185">Reference proteome</keyword>
<protein>
    <submittedName>
        <fullName evidence="2">Helix-turn-helix domain-containing protein</fullName>
    </submittedName>
</protein>
<dbReference type="Gene3D" id="1.10.10.10">
    <property type="entry name" value="Winged helix-like DNA-binding domain superfamily/Winged helix DNA-binding domain"/>
    <property type="match status" value="1"/>
</dbReference>
<proteinExistence type="predicted"/>
<reference evidence="3" key="1">
    <citation type="journal article" date="2019" name="Int. J. Syst. Evol. Microbiol.">
        <title>The Global Catalogue of Microorganisms (GCM) 10K type strain sequencing project: providing services to taxonomists for standard genome sequencing and annotation.</title>
        <authorList>
            <consortium name="The Broad Institute Genomics Platform"/>
            <consortium name="The Broad Institute Genome Sequencing Center for Infectious Disease"/>
            <person name="Wu L."/>
            <person name="Ma J."/>
        </authorList>
    </citation>
    <scope>NUCLEOTIDE SEQUENCE [LARGE SCALE GENOMIC DNA]</scope>
    <source>
        <strain evidence="3">KCTC 62195</strain>
    </source>
</reference>
<sequence length="255" mass="27824">MSVQAMTWALEQKVVSDATARHVLLCLANYADKDGKAAFPSVKSLSDDTGLSERTVRYKLDSLEEAGVIVRGNQAIAAAHIDRHDRRPVVYDIVMARGAGAACRNERGANEDAPGCSSRQDGVQTKTERGAGAAPNPSLNRPLPVNEPSLSDFDRFWTLYPKKVKRKDALKAWTKLKPSTELQQTLIAALGRHCASQDWIKHGGQYIPLASSWLNGERWEDDLKPGAAAGQPSAYTNLPQHTPEMYQGGSDGPQF</sequence>
<dbReference type="InterPro" id="IPR036388">
    <property type="entry name" value="WH-like_DNA-bd_sf"/>
</dbReference>
<dbReference type="Pfam" id="PF13730">
    <property type="entry name" value="HTH_36"/>
    <property type="match status" value="1"/>
</dbReference>
<comment type="caution">
    <text evidence="2">The sequence shown here is derived from an EMBL/GenBank/DDBJ whole genome shotgun (WGS) entry which is preliminary data.</text>
</comment>
<name>A0ABV7B179_9GAMM</name>